<dbReference type="EMBL" id="VXRG01000185">
    <property type="protein sequence ID" value="MXY96054.1"/>
    <property type="molecule type" value="Genomic_DNA"/>
</dbReference>
<protein>
    <submittedName>
        <fullName evidence="1">Helix-turn-helix domain-containing protein</fullName>
    </submittedName>
</protein>
<dbReference type="SUPFAM" id="SSF46785">
    <property type="entry name" value="Winged helix' DNA-binding domain"/>
    <property type="match status" value="1"/>
</dbReference>
<accession>A0A6B0YY60</accession>
<organism evidence="1">
    <name type="scientific">Caldilineaceae bacterium SB0664_bin_27</name>
    <dbReference type="NCBI Taxonomy" id="2605260"/>
    <lineage>
        <taxon>Bacteria</taxon>
        <taxon>Bacillati</taxon>
        <taxon>Chloroflexota</taxon>
        <taxon>Caldilineae</taxon>
        <taxon>Caldilineales</taxon>
        <taxon>Caldilineaceae</taxon>
    </lineage>
</organism>
<name>A0A6B0YY60_9CHLR</name>
<dbReference type="Pfam" id="PF12840">
    <property type="entry name" value="HTH_20"/>
    <property type="match status" value="1"/>
</dbReference>
<comment type="caution">
    <text evidence="1">The sequence shown here is derived from an EMBL/GenBank/DDBJ whole genome shotgun (WGS) entry which is preliminary data.</text>
</comment>
<proteinExistence type="predicted"/>
<dbReference type="CDD" id="cd00090">
    <property type="entry name" value="HTH_ARSR"/>
    <property type="match status" value="1"/>
</dbReference>
<dbReference type="InterPro" id="IPR011991">
    <property type="entry name" value="ArsR-like_HTH"/>
</dbReference>
<dbReference type="InterPro" id="IPR036388">
    <property type="entry name" value="WH-like_DNA-bd_sf"/>
</dbReference>
<sequence length="224" mass="24729">MRSRSVQTVRSRILEILKQDGQSSVGALADRLDMAPISVRYHLDILLADNLIAVSKAKGRRSVGRPQQLYSLTAEADAYFPDNFALLTAGVVSQMKQILPADKIDGCFRKLAQDMARPLTEDCPGDEPLDDRMQRVVSFLNERGYLAQWNASEATLHTHNCPYTGVAAEHRELCCMDLALVETLSGQHCDQVQAIADGGHCCSFRVQTAAEERSSGLEMVDLTF</sequence>
<dbReference type="AlphaFoldDB" id="A0A6B0YY60"/>
<dbReference type="Gene3D" id="1.10.10.10">
    <property type="entry name" value="Winged helix-like DNA-binding domain superfamily/Winged helix DNA-binding domain"/>
    <property type="match status" value="1"/>
</dbReference>
<evidence type="ECO:0000313" key="1">
    <source>
        <dbReference type="EMBL" id="MXY96054.1"/>
    </source>
</evidence>
<reference evidence="1" key="1">
    <citation type="submission" date="2019-09" db="EMBL/GenBank/DDBJ databases">
        <title>Characterisation of the sponge microbiome using genome-centric metagenomics.</title>
        <authorList>
            <person name="Engelberts J.P."/>
            <person name="Robbins S.J."/>
            <person name="De Goeij J.M."/>
            <person name="Aranda M."/>
            <person name="Bell S.C."/>
            <person name="Webster N.S."/>
        </authorList>
    </citation>
    <scope>NUCLEOTIDE SEQUENCE</scope>
    <source>
        <strain evidence="1">SB0664_bin_27</strain>
    </source>
</reference>
<dbReference type="InterPro" id="IPR036390">
    <property type="entry name" value="WH_DNA-bd_sf"/>
</dbReference>
<gene>
    <name evidence="1" type="ORF">F4Y42_21645</name>
</gene>